<dbReference type="OrthoDB" id="6402258at2"/>
<dbReference type="InterPro" id="IPR003599">
    <property type="entry name" value="Ig_sub"/>
</dbReference>
<proteinExistence type="predicted"/>
<dbReference type="GO" id="GO:0005975">
    <property type="term" value="P:carbohydrate metabolic process"/>
    <property type="evidence" value="ECO:0007669"/>
    <property type="project" value="UniProtKB-ARBA"/>
</dbReference>
<evidence type="ECO:0000256" key="3">
    <source>
        <dbReference type="SAM" id="SignalP"/>
    </source>
</evidence>
<dbReference type="InterPro" id="IPR036179">
    <property type="entry name" value="Ig-like_dom_sf"/>
</dbReference>
<gene>
    <name evidence="5" type="ORF">DMP06_09915</name>
</gene>
<dbReference type="InterPro" id="IPR013783">
    <property type="entry name" value="Ig-like_fold"/>
</dbReference>
<feature type="chain" id="PRO_5018011564" description="Immunoglobulin domain-containing protein" evidence="3">
    <location>
        <begin position="26"/>
        <end position="1003"/>
    </location>
</feature>
<feature type="transmembrane region" description="Helical" evidence="2">
    <location>
        <begin position="975"/>
        <end position="996"/>
    </location>
</feature>
<keyword evidence="3" id="KW-0732">Signal</keyword>
<dbReference type="Proteomes" id="UP000269591">
    <property type="component" value="Unassembled WGS sequence"/>
</dbReference>
<evidence type="ECO:0000259" key="4">
    <source>
        <dbReference type="SMART" id="SM00409"/>
    </source>
</evidence>
<feature type="domain" description="Immunoglobulin" evidence="4">
    <location>
        <begin position="651"/>
        <end position="734"/>
    </location>
</feature>
<keyword evidence="2" id="KW-0472">Membrane</keyword>
<feature type="signal peptide" evidence="3">
    <location>
        <begin position="1"/>
        <end position="25"/>
    </location>
</feature>
<evidence type="ECO:0000256" key="1">
    <source>
        <dbReference type="SAM" id="MobiDB-lite"/>
    </source>
</evidence>
<sequence length="1003" mass="100381">MKWRIAGLFFALAVCLCALPAPALAAKSVPYIDGDGNSKTIFEATEITSEHTQLTQGWYVVYGDVTISERIEVTGDDPTTCYVSLILADGCTLTASKGIGVEEGASLFIYGQSEDEGTMGKLYASSSSSDAAIGGDFNLYSHTNGPITINGGRIEARSSGSGSAIGGGWNAPGGPVAINDGVVSAYATGDGAAIGGGSNAYGYGRGGTVEIAGGSVTAISAKGAAIGGGEGNSDHGTLTIAPKKSRAIFASSGDDAEHARALAGSPFMSGTSVQVPIDEMGRKYFSCSTTKLLSVSHLDENGVERTRTDCLPVVAGDEQWKDGWYAVDSNVSVERRIVVDGDVNLILTDGKALNVKGGIEVAKGNSLTIYAQSTDEATMGSLTATTRNSGFADCAAIGGSAAEDTADAGTIAIHGGAVTADNAGGYSRAAGIGGGFWNPDGSADKADVGKGGTVTVTGGVVTAFGGWNAAGIGGGQQSDGGSLAVTGGVVNVTGGKFFGAAIGGGEGGDGGTVLVEGGVVTATTVYGSDSVSDAAAIGGGGNTDGLAAGNGADVTITGGTVIAQTYEGVSAVGAGRSLASTGKTDPGTLKISPAQGQVIAVVAGADEKGAASVDGSPFTAEQQIVDLVQSASYFRCASGGIDDVTRISAQPKGATVDEGSAATFEVSASGTGTLSYRWQQRSGADGEWTDIEGANGASYTTPATTADMDGMQFRCVVTGGLGIAASDPATLTVIAKPVFKISLDPVDVDFGKIVEGSLQGQVQPVTVTISNTGNRPLEIQVPQSEAFELELEASSGQLDPGDAVEISIVPKDGLDAGAYSERVVISGVNGQSTATAALELSASVVHDLAKVEAKPATCTDDGYDEYWACEACDKVFGDADGVEEIKLEDFVIPSIGHVWGEDGRCTVCGALDPDFAPDPGDDGDGDTDPSDQSGDDGDNDSNPSDQADGDGQKDSSAAGNVDGDKRSLGETGDGLMLPAMVLCALAAASIAAGAFASRRLRRQ</sequence>
<dbReference type="Gene3D" id="2.60.40.10">
    <property type="entry name" value="Immunoglobulins"/>
    <property type="match status" value="2"/>
</dbReference>
<dbReference type="RefSeq" id="WP_123209576.1">
    <property type="nucleotide sequence ID" value="NZ_JBHTHO010000019.1"/>
</dbReference>
<dbReference type="SMART" id="SM00409">
    <property type="entry name" value="IG"/>
    <property type="match status" value="1"/>
</dbReference>
<organism evidence="5 6">
    <name type="scientific">Slackia equolifaciens</name>
    <dbReference type="NCBI Taxonomy" id="498718"/>
    <lineage>
        <taxon>Bacteria</taxon>
        <taxon>Bacillati</taxon>
        <taxon>Actinomycetota</taxon>
        <taxon>Coriobacteriia</taxon>
        <taxon>Eggerthellales</taxon>
        <taxon>Eggerthellaceae</taxon>
        <taxon>Slackia</taxon>
    </lineage>
</organism>
<name>A0A3N0ASY7_9ACTN</name>
<feature type="region of interest" description="Disordered" evidence="1">
    <location>
        <begin position="910"/>
        <end position="971"/>
    </location>
</feature>
<dbReference type="Pfam" id="PF18889">
    <property type="entry name" value="Beta_helix_3"/>
    <property type="match status" value="3"/>
</dbReference>
<keyword evidence="2" id="KW-1133">Transmembrane helix</keyword>
<reference evidence="6" key="1">
    <citation type="submission" date="2018-05" db="EMBL/GenBank/DDBJ databases">
        <title>Genome Sequencing of selected type strains of the family Eggerthellaceae.</title>
        <authorList>
            <person name="Danylec N."/>
            <person name="Stoll D.A."/>
            <person name="Doetsch A."/>
            <person name="Huch M."/>
        </authorList>
    </citation>
    <scope>NUCLEOTIDE SEQUENCE [LARGE SCALE GENOMIC DNA]</scope>
    <source>
        <strain evidence="6">DSM 24851</strain>
    </source>
</reference>
<protein>
    <recommendedName>
        <fullName evidence="4">Immunoglobulin domain-containing protein</fullName>
    </recommendedName>
</protein>
<evidence type="ECO:0000313" key="5">
    <source>
        <dbReference type="EMBL" id="RNL37997.1"/>
    </source>
</evidence>
<evidence type="ECO:0000256" key="2">
    <source>
        <dbReference type="SAM" id="Phobius"/>
    </source>
</evidence>
<dbReference type="AlphaFoldDB" id="A0A3N0ASY7"/>
<keyword evidence="6" id="KW-1185">Reference proteome</keyword>
<evidence type="ECO:0000313" key="6">
    <source>
        <dbReference type="Proteomes" id="UP000269591"/>
    </source>
</evidence>
<keyword evidence="2" id="KW-0812">Transmembrane</keyword>
<dbReference type="EMBL" id="QIBX01000021">
    <property type="protein sequence ID" value="RNL37997.1"/>
    <property type="molecule type" value="Genomic_DNA"/>
</dbReference>
<comment type="caution">
    <text evidence="5">The sequence shown here is derived from an EMBL/GenBank/DDBJ whole genome shotgun (WGS) entry which is preliminary data.</text>
</comment>
<accession>A0A3N0ASY7</accession>
<dbReference type="SUPFAM" id="SSF48726">
    <property type="entry name" value="Immunoglobulin"/>
    <property type="match status" value="1"/>
</dbReference>
<feature type="compositionally biased region" description="Acidic residues" evidence="1">
    <location>
        <begin position="919"/>
        <end position="939"/>
    </location>
</feature>